<dbReference type="Proteomes" id="UP000003752">
    <property type="component" value="Unassembled WGS sequence"/>
</dbReference>
<sequence length="66" mass="7637">MQLTKQLVLNDLISLMDTTRNKAITSIKLLKPDDLPLTTPTWQANQFFLIPALLNLTLPRNWQNNF</sequence>
<comment type="caution">
    <text evidence="1">The sequence shown here is derived from an EMBL/GenBank/DDBJ whole genome shotgun (WGS) entry which is preliminary data.</text>
</comment>
<dbReference type="AlphaFoldDB" id="C0XMZ2"/>
<dbReference type="HOGENOM" id="CLU_3026498_0_0_9"/>
<proteinExistence type="predicted"/>
<name>C0XMZ2_LENH9</name>
<gene>
    <name evidence="1" type="ORF">HMPREF0519_2603</name>
</gene>
<dbReference type="EMBL" id="ACGP01000221">
    <property type="protein sequence ID" value="EEI23253.1"/>
    <property type="molecule type" value="Genomic_DNA"/>
</dbReference>
<evidence type="ECO:0000313" key="2">
    <source>
        <dbReference type="Proteomes" id="UP000003752"/>
    </source>
</evidence>
<accession>C0XMZ2</accession>
<organism evidence="1 2">
    <name type="scientific">Lentilactobacillus hilgardii (strain ATCC 8290 / DSM 20176 / CCUG 30140 / JCM 1155 / KCTC 3500 / NBRC 15886 / NCIMB 8040 / NRRL B-1843 / 9)</name>
    <dbReference type="NCBI Taxonomy" id="1423757"/>
    <lineage>
        <taxon>Bacteria</taxon>
        <taxon>Bacillati</taxon>
        <taxon>Bacillota</taxon>
        <taxon>Bacilli</taxon>
        <taxon>Lactobacillales</taxon>
        <taxon>Lactobacillaceae</taxon>
        <taxon>Lentilactobacillus</taxon>
    </lineage>
</organism>
<keyword evidence="2" id="KW-1185">Reference proteome</keyword>
<reference evidence="1 2" key="1">
    <citation type="submission" date="2009-01" db="EMBL/GenBank/DDBJ databases">
        <authorList>
            <person name="Qin X."/>
            <person name="Bachman B."/>
            <person name="Battles P."/>
            <person name="Bell A."/>
            <person name="Bess C."/>
            <person name="Bickham C."/>
            <person name="Chaboub L."/>
            <person name="Chen D."/>
            <person name="Coyle M."/>
            <person name="Deiros D.R."/>
            <person name="Dinh H."/>
            <person name="Forbes L."/>
            <person name="Fowler G."/>
            <person name="Francisco L."/>
            <person name="Fu Q."/>
            <person name="Gubbala S."/>
            <person name="Hale W."/>
            <person name="Han Y."/>
            <person name="Hemphill L."/>
            <person name="Highlander S.K."/>
            <person name="Hirani K."/>
            <person name="Hogues M."/>
            <person name="Jackson L."/>
            <person name="Jakkamsetti A."/>
            <person name="Javaid M."/>
            <person name="Jiang H."/>
            <person name="Korchina V."/>
            <person name="Kovar C."/>
            <person name="Lara F."/>
            <person name="Lee S."/>
            <person name="Mata R."/>
            <person name="Mathew T."/>
            <person name="Moen C."/>
            <person name="Morales K."/>
            <person name="Munidasa M."/>
            <person name="Nazareth L."/>
            <person name="Ngo R."/>
            <person name="Nguyen L."/>
            <person name="Okwuonu G."/>
            <person name="Ongeri F."/>
            <person name="Patil S."/>
            <person name="Petrosino J."/>
            <person name="Pham C."/>
            <person name="Pham P."/>
            <person name="Pu L.-L."/>
            <person name="Puazo M."/>
            <person name="Raj R."/>
            <person name="Reid J."/>
            <person name="Rouhana J."/>
            <person name="Saada N."/>
            <person name="Shang Y."/>
            <person name="Simmons D."/>
            <person name="Thornton R."/>
            <person name="Warren J."/>
            <person name="Weissenberger G."/>
            <person name="Zhang J."/>
            <person name="Zhang L."/>
            <person name="Zhou C."/>
            <person name="Zhu D."/>
            <person name="Muzny D."/>
            <person name="Worley K."/>
            <person name="Gibbs R."/>
        </authorList>
    </citation>
    <scope>NUCLEOTIDE SEQUENCE [LARGE SCALE GENOMIC DNA]</scope>
    <source>
        <strain evidence="2">ATCC 8290 / DSM 20176 / CCUG 30140 / JCM 1155 / KCTC 3500 / NBRC 15886 / NCIMB 8040 / NRRL B-1843 / 9</strain>
    </source>
</reference>
<protein>
    <submittedName>
        <fullName evidence="1">Uncharacterized protein</fullName>
    </submittedName>
</protein>
<evidence type="ECO:0000313" key="1">
    <source>
        <dbReference type="EMBL" id="EEI23253.1"/>
    </source>
</evidence>